<dbReference type="RefSeq" id="WP_169457160.1">
    <property type="nucleotide sequence ID" value="NZ_CP051774.1"/>
</dbReference>
<evidence type="ECO:0000313" key="1">
    <source>
        <dbReference type="EMBL" id="QJE98673.1"/>
    </source>
</evidence>
<accession>A0A858RRV5</accession>
<protein>
    <submittedName>
        <fullName evidence="1">Uncharacterized protein</fullName>
    </submittedName>
</protein>
<name>A0A858RRV5_9BACT</name>
<proteinExistence type="predicted"/>
<keyword evidence="2" id="KW-1185">Reference proteome</keyword>
<dbReference type="KEGG" id="luo:HHL09_23775"/>
<organism evidence="1 2">
    <name type="scientific">Luteolibacter luteus</name>
    <dbReference type="NCBI Taxonomy" id="2728835"/>
    <lineage>
        <taxon>Bacteria</taxon>
        <taxon>Pseudomonadati</taxon>
        <taxon>Verrucomicrobiota</taxon>
        <taxon>Verrucomicrobiia</taxon>
        <taxon>Verrucomicrobiales</taxon>
        <taxon>Verrucomicrobiaceae</taxon>
        <taxon>Luteolibacter</taxon>
    </lineage>
</organism>
<dbReference type="Gene3D" id="1.10.287.700">
    <property type="entry name" value="Helix hairpin bin"/>
    <property type="match status" value="1"/>
</dbReference>
<reference evidence="1 2" key="1">
    <citation type="submission" date="2020-04" db="EMBL/GenBank/DDBJ databases">
        <title>Luteolibacter sp. G-1-1-1 isolated from soil.</title>
        <authorList>
            <person name="Dahal R.H."/>
        </authorList>
    </citation>
    <scope>NUCLEOTIDE SEQUENCE [LARGE SCALE GENOMIC DNA]</scope>
    <source>
        <strain evidence="1 2">G-1-1-1</strain>
    </source>
</reference>
<evidence type="ECO:0000313" key="2">
    <source>
        <dbReference type="Proteomes" id="UP000501812"/>
    </source>
</evidence>
<dbReference type="PROSITE" id="PS51257">
    <property type="entry name" value="PROKAR_LIPOPROTEIN"/>
    <property type="match status" value="1"/>
</dbReference>
<dbReference type="AlphaFoldDB" id="A0A858RRV5"/>
<gene>
    <name evidence="1" type="ORF">HHL09_23775</name>
</gene>
<dbReference type="EMBL" id="CP051774">
    <property type="protein sequence ID" value="QJE98673.1"/>
    <property type="molecule type" value="Genomic_DNA"/>
</dbReference>
<sequence length="152" mass="16204">MRSSILLIPLVMTVASCDRENSKPPKAVAVPENAITPGEVVVSEEPPVALPVDEDEVVDVDGEEAPELPDPAASRTPGEHLDHALQKTGEGLQTAGEKTQEAAIITEERTKEGIRTAREKTETGLRKAADATGNFLKRAGEKIEEAGEKAEE</sequence>
<dbReference type="Proteomes" id="UP000501812">
    <property type="component" value="Chromosome"/>
</dbReference>